<evidence type="ECO:0000256" key="4">
    <source>
        <dbReference type="ARBA" id="ARBA00023125"/>
    </source>
</evidence>
<evidence type="ECO:0000256" key="6">
    <source>
        <dbReference type="ARBA" id="ARBA00059947"/>
    </source>
</evidence>
<dbReference type="InterPro" id="IPR018379">
    <property type="entry name" value="BEN_domain"/>
</dbReference>
<proteinExistence type="predicted"/>
<feature type="compositionally biased region" description="Basic and acidic residues" evidence="9">
    <location>
        <begin position="733"/>
        <end position="749"/>
    </location>
</feature>
<evidence type="ECO:0000256" key="2">
    <source>
        <dbReference type="ARBA" id="ARBA00023015"/>
    </source>
</evidence>
<dbReference type="PANTHER" id="PTHR14628">
    <property type="entry name" value="BEN DOMAIN-CONTAINING PROTEIN 5"/>
    <property type="match status" value="1"/>
</dbReference>
<evidence type="ECO:0000256" key="8">
    <source>
        <dbReference type="SAM" id="Coils"/>
    </source>
</evidence>
<evidence type="ECO:0000256" key="9">
    <source>
        <dbReference type="SAM" id="MobiDB-lite"/>
    </source>
</evidence>
<dbReference type="InterPro" id="IPR040391">
    <property type="entry name" value="BEND5"/>
</dbReference>
<keyword evidence="1" id="KW-0678">Repressor</keyword>
<evidence type="ECO:0000256" key="5">
    <source>
        <dbReference type="ARBA" id="ARBA00023163"/>
    </source>
</evidence>
<keyword evidence="4" id="KW-0238">DNA-binding</keyword>
<keyword evidence="3 8" id="KW-0175">Coiled coil</keyword>
<evidence type="ECO:0000259" key="10">
    <source>
        <dbReference type="PROSITE" id="PS51457"/>
    </source>
</evidence>
<dbReference type="Pfam" id="PF10523">
    <property type="entry name" value="BEN"/>
    <property type="match status" value="1"/>
</dbReference>
<feature type="compositionally biased region" description="Basic and acidic residues" evidence="9">
    <location>
        <begin position="89"/>
        <end position="102"/>
    </location>
</feature>
<dbReference type="SMART" id="SM01025">
    <property type="entry name" value="BEN"/>
    <property type="match status" value="1"/>
</dbReference>
<reference evidence="11" key="1">
    <citation type="submission" date="2015-10" db="EMBL/GenBank/DDBJ databases">
        <title>FRAMA: From RNA-seq data to annotated mRNA assemblies.</title>
        <authorList>
            <person name="Bens M."/>
            <person name="Sahm A."/>
            <person name="Jahn N."/>
            <person name="Morhart M."/>
            <person name="Holtze S."/>
            <person name="Hildebrandt T.B."/>
            <person name="Platzer M."/>
            <person name="Szafranski K."/>
        </authorList>
    </citation>
    <scope>NUCLEOTIDE SEQUENCE</scope>
    <source>
        <tissue evidence="11">Kidney</tissue>
    </source>
</reference>
<feature type="region of interest" description="Disordered" evidence="9">
    <location>
        <begin position="431"/>
        <end position="451"/>
    </location>
</feature>
<comment type="function">
    <text evidence="6">Acts as a transcriptional repressor.</text>
</comment>
<gene>
    <name evidence="11" type="primary">BEND5</name>
</gene>
<protein>
    <recommendedName>
        <fullName evidence="7">BEN domain-containing protein 5</fullName>
    </recommendedName>
</protein>
<dbReference type="EMBL" id="GEBF01006715">
    <property type="protein sequence ID" value="JAN96917.1"/>
    <property type="molecule type" value="Transcribed_RNA"/>
</dbReference>
<feature type="region of interest" description="Disordered" evidence="9">
    <location>
        <begin position="71"/>
        <end position="108"/>
    </location>
</feature>
<name>A0A0N8ESN1_HETGA</name>
<feature type="compositionally biased region" description="Acidic residues" evidence="9">
    <location>
        <begin position="1219"/>
        <end position="1239"/>
    </location>
</feature>
<dbReference type="PANTHER" id="PTHR14628:SF1">
    <property type="entry name" value="BEN DOMAIN-CONTAINING PROTEIN 5"/>
    <property type="match status" value="1"/>
</dbReference>
<evidence type="ECO:0000256" key="1">
    <source>
        <dbReference type="ARBA" id="ARBA00022491"/>
    </source>
</evidence>
<feature type="coiled-coil region" evidence="8">
    <location>
        <begin position="1536"/>
        <end position="1577"/>
    </location>
</feature>
<dbReference type="GO" id="GO:0045892">
    <property type="term" value="P:negative regulation of DNA-templated transcription"/>
    <property type="evidence" value="ECO:0007669"/>
    <property type="project" value="InterPro"/>
</dbReference>
<evidence type="ECO:0000256" key="3">
    <source>
        <dbReference type="ARBA" id="ARBA00023054"/>
    </source>
</evidence>
<feature type="compositionally biased region" description="Basic and acidic residues" evidence="9">
    <location>
        <begin position="1084"/>
        <end position="1127"/>
    </location>
</feature>
<feature type="compositionally biased region" description="Basic and acidic residues" evidence="9">
    <location>
        <begin position="437"/>
        <end position="451"/>
    </location>
</feature>
<organism evidence="11">
    <name type="scientific">Heterocephalus glaber</name>
    <name type="common">Naked mole rat</name>
    <dbReference type="NCBI Taxonomy" id="10181"/>
    <lineage>
        <taxon>Eukaryota</taxon>
        <taxon>Metazoa</taxon>
        <taxon>Chordata</taxon>
        <taxon>Craniata</taxon>
        <taxon>Vertebrata</taxon>
        <taxon>Euteleostomi</taxon>
        <taxon>Mammalia</taxon>
        <taxon>Eutheria</taxon>
        <taxon>Euarchontoglires</taxon>
        <taxon>Glires</taxon>
        <taxon>Rodentia</taxon>
        <taxon>Hystricomorpha</taxon>
        <taxon>Bathyergidae</taxon>
        <taxon>Heterocephalus</taxon>
    </lineage>
</organism>
<feature type="compositionally biased region" description="Basic and acidic residues" evidence="9">
    <location>
        <begin position="935"/>
        <end position="952"/>
    </location>
</feature>
<feature type="domain" description="BEN" evidence="10">
    <location>
        <begin position="1658"/>
        <end position="1764"/>
    </location>
</feature>
<accession>A0A0N8ESN1</accession>
<keyword evidence="2" id="KW-0805">Transcription regulation</keyword>
<feature type="region of interest" description="Disordered" evidence="9">
    <location>
        <begin position="1181"/>
        <end position="1267"/>
    </location>
</feature>
<feature type="region of interest" description="Disordered" evidence="9">
    <location>
        <begin position="728"/>
        <end position="749"/>
    </location>
</feature>
<evidence type="ECO:0000256" key="7">
    <source>
        <dbReference type="ARBA" id="ARBA00070191"/>
    </source>
</evidence>
<dbReference type="InterPro" id="IPR031624">
    <property type="entry name" value="CCDC168_N"/>
</dbReference>
<sequence>MNEAFSIGTEDSVQAPDMDRSQELIKAPYNVETKNAIKGLESDQQPELSLMANADELKTLCSLLETTNCKNKVSPKDPSKLTFGRHVPKHEMPSEVTSESRQKLVSSPQMTLNKKMEIQKGLQSAEDSYLQFSNKEDFTPGAPHRQKCSPITKAKKASISKIINITRCGPHKHLPPKTLKSQTTEFLICSGVLSYRFHKTLLEDASVEKKKGSGQECPGTILESFPFSKLVSLASEREGDIAKCMDKTHKMCLKHVTLKAKKPKTLNIAGCDITSHQQELRCYSKTKMKQSRPIEDIFLNAILSSLIVSLNMKLCDGIIVTNMVQKKRFNPEPQQQEQAAHEERAWHVHSIHEGIVTDGTKDVKHLVGGADPLVSQQFSFKVNEMKEPNLRKSELELKISATSKMLEVLPTAQELQQQTLATQSRLNSILSSSPFEKLQRTTESQREEKDRAKPLEMKGIMDYNIALKAEKPSLLYIPGGKELPLLLHSVKQESNVQEGKAKSQRKLTNSYTSLSSLSHVNLYSRTEVEKDKPRILKSCLLERKPQASSNVKRISFAEPANRESLCNALKSKCLLQKKEKPGENRVDVKDIMDLVGLSLKGKNSPFRQILHGKKPGWGNKKQEDMKKKDKSNLSVVQNKSWDSILLLPQVEWDLRRKKLYKQKVAQFRLLPLTLQELSEAHKEPTDGILTIIKRAKYMPQNNRMQTDSEEITPSERIFLMTKQSSRPQELEMNVEKKEKKTQEDKQVEIGEKSSISFPPFSEVEVRKKGEKALQTKTRSPFQQPKLQESLEIALEKCIFDAVSYSIKNTIGHMMQKEEDKQLQNIITLKKNKSVLQNIQLDIKQEEKVQKIKDKPTVDNTSICEPSPHLKLDTRMEIAHCIMEVIKCSLLGLLQQKSSDAVRKVRRESTEGTIRTSSQIAKEYMPEKEENKIKTLAEEDILHPKDKDLEENKTLSQGLLLTPKEDGEMDLPSNEKKKTARESKKQEQWDHDGKKQGEMDTQGKEDGKMDGETNEQGKMDPECQKQEKTDGKCKEQERVVPKNKKQEKTDVDDKKQGKGDQQAKEQGKMDLEEQEQKKAGGAGKEQGKVDPERTEQKKIDRKGEERERVDRERKEKRDEDQQQGKWDQEGENQGRLNRDRRKQGDVEEDKAHALEKRITQLKCIPGVETAISYSLKTKKLQMKIKEQKNQRQGSGEKTLVHPRKPCYFLSSVISQPGTIAEDDEEGRGEVEEEEEEGKEEGEERGRKEEEEEEKEKRRGRRKELRRVAKSETLQTSACLEVQVYTLGFNKTALNPPRREQPIGRAVLSGTITVGGARVPGSRPPLRPGCTVRAPAGLHLCARPAGSPTGPGPPPAPTMYAFVRFLEDNVCYALPVSCVRDFSPRSRLDFDNQKVYAVYRGPEELGTGPESPPRAPRDWGALLLHKAQILALAEDKSDLENSVMQKKIKIPKLSLNHIEEDGDIKDYGEEDLQLRHIKRPEGRKPSEVAHKSIEAVVARLEKQNGLSVGHSTCPEEVFMEASPGMEDMDSLEDAVVPRALYEELLRNYQQQQEEMRHLQQELERTRRQLVQQAKKLKEYGALVSEMKELRDLNRRLQDVLLLRLGSGPAIDLEKVKSECLDPEPELRSTFSEEANTSSYYPAPAPVMDKYILDNGKVHLGSGIWVDEEKWHQLQVTQGDSKYTKNLAVMIWGTDVLKNRSVTGVATKKKKDAVPKPPLSPHKLSIVRECLYDRIAQETVDETEIAQRLSKVNKYICEKIMDINKSCKNEERREAKYNLQ</sequence>
<dbReference type="Gene3D" id="1.10.10.2590">
    <property type="entry name" value="BEN domain"/>
    <property type="match status" value="1"/>
</dbReference>
<feature type="compositionally biased region" description="Basic and acidic residues" evidence="9">
    <location>
        <begin position="1141"/>
        <end position="1157"/>
    </location>
</feature>
<evidence type="ECO:0000313" key="11">
    <source>
        <dbReference type="EMBL" id="JAN96917.1"/>
    </source>
</evidence>
<dbReference type="Pfam" id="PF15804">
    <property type="entry name" value="CCDC168_N"/>
    <property type="match status" value="2"/>
</dbReference>
<dbReference type="PROSITE" id="PS51457">
    <property type="entry name" value="BEN"/>
    <property type="match status" value="1"/>
</dbReference>
<dbReference type="GO" id="GO:0003677">
    <property type="term" value="F:DNA binding"/>
    <property type="evidence" value="ECO:0007669"/>
    <property type="project" value="UniProtKB-KW"/>
</dbReference>
<dbReference type="FunFam" id="1.10.10.2590:FF:000003">
    <property type="entry name" value="BEN domain-containing protein 5 isoform X1"/>
    <property type="match status" value="1"/>
</dbReference>
<feature type="compositionally biased region" description="Basic and acidic residues" evidence="9">
    <location>
        <begin position="972"/>
        <end position="1077"/>
    </location>
</feature>
<feature type="region of interest" description="Disordered" evidence="9">
    <location>
        <begin position="935"/>
        <end position="1159"/>
    </location>
</feature>
<keyword evidence="5" id="KW-0804">Transcription</keyword>